<feature type="region of interest" description="Disordered" evidence="1">
    <location>
        <begin position="334"/>
        <end position="361"/>
    </location>
</feature>
<dbReference type="InterPro" id="IPR031419">
    <property type="entry name" value="RAD51_interact"/>
</dbReference>
<dbReference type="GeneID" id="111086531"/>
<evidence type="ECO:0000256" key="1">
    <source>
        <dbReference type="SAM" id="MobiDB-lite"/>
    </source>
</evidence>
<evidence type="ECO:0000313" key="4">
    <source>
        <dbReference type="RefSeq" id="XP_022245426.1"/>
    </source>
</evidence>
<accession>A0ABM1SP70</accession>
<protein>
    <submittedName>
        <fullName evidence="4 5">Uncharacterized protein LOC111086531</fullName>
    </submittedName>
</protein>
<gene>
    <name evidence="4 5" type="primary">LOC111086531</name>
</gene>
<keyword evidence="3" id="KW-1185">Reference proteome</keyword>
<organism evidence="3 4">
    <name type="scientific">Limulus polyphemus</name>
    <name type="common">Atlantic horseshoe crab</name>
    <dbReference type="NCBI Taxonomy" id="6850"/>
    <lineage>
        <taxon>Eukaryota</taxon>
        <taxon>Metazoa</taxon>
        <taxon>Ecdysozoa</taxon>
        <taxon>Arthropoda</taxon>
        <taxon>Chelicerata</taxon>
        <taxon>Merostomata</taxon>
        <taxon>Xiphosura</taxon>
        <taxon>Limulidae</taxon>
        <taxon>Limulus</taxon>
    </lineage>
</organism>
<name>A0ABM1SP70_LIMPO</name>
<proteinExistence type="predicted"/>
<feature type="region of interest" description="Disordered" evidence="1">
    <location>
        <begin position="1"/>
        <end position="22"/>
    </location>
</feature>
<dbReference type="Pfam" id="PF15696">
    <property type="entry name" value="RAD51_interact"/>
    <property type="match status" value="1"/>
</dbReference>
<evidence type="ECO:0000259" key="2">
    <source>
        <dbReference type="Pfam" id="PF15696"/>
    </source>
</evidence>
<dbReference type="RefSeq" id="XP_022245426.1">
    <property type="nucleotide sequence ID" value="XM_022389718.1"/>
</dbReference>
<evidence type="ECO:0000313" key="5">
    <source>
        <dbReference type="RefSeq" id="XP_022245427.1"/>
    </source>
</evidence>
<sequence length="1562" mass="176775">MFKCKVKMSLSSQEDSQPVGPGACKSGGVMILGQELKLTVEDYQENKLSETSKEEHAKDFQKPDFEVIIYSPSPLDELKGFQELKECPSPVDWSIFFEQMTSDCSVPDANVELKNDNGYHPCEFDENHKFYTEEECVSSPFLKDNTCMGNTVHENAFSTKNVARSKVNKNIFPYEQTTVTIDDCKGDFSCNESDSVYSNHVKETVQEVPAVVKNAYSKFSKRSVLHECDELASLYRRNKIKLAGQSADAETGKSWLKTIQDDVKGLEKGMDSTSSNKKISYISSLLDDCDDSSSVSNHHQYDDVNVGEKMTVNCELDCTADSCNSKSLLDNSTQMSNCSETNSDAGDSNTTSFSQKQNCDNTDKDFQRRELVNGSEKEDETNFQTILNYSQGEKNDTYVTLLEKLNNNIDVIVPETTERSEMFHCEPPETNSKATLLVRQKCLYFRNNEIEERNSNNQLSKNTSLTSKRFLISSSQDNQIPVKKVKIEENIEDTITIRVQDHCDIDSSSITDDVKTKHQPLNKQFQDCGIEVCKTTLEAQCIDGNEEFGMYGCQNILQAQTTDKIKNSVANICQKNSQDQIIDTDMQECNIEIPVTNFEAQTTDEIKNSVANICPTNSQDQIIDTDMQECNVEITVTNFETQSCDQTNNYDKLKCSMDVSHTCHPVQFMYHTKYCNGCDANTYKTKLQIQCTDHNNELECGVVISKKDLPTQFIEKTNDSRAQDNDEDVLTFHNKLIDLTKTTNKNNCTVEGSEKTVSQFQLNDQNINIFTQECIVGFCQSQLMQQNEEQEYNKGISHTFTDHTNVCDKQQCSLQASQNLFNIQTLAYDVSEGGVEVSHSQFCDQITNSDTLRCYERACQTVFQAQLDNQQNSTNTMGFIVDVSQTTLHVQPTDKPNNTDTLESVVDISQTTLQSQLPDQSNNSITLECLAEPNASDIGVFRTVNITQTTDKKNRYNTQKSDLDACQIVQKMQKTDQLLKSNTLKGGNVCQTVLQSQLIEQPNISDIFESDLNTFQAALQNHLTCQPNKMFECDIGKYEKTCLIQLMDQNSDYNTLDGDVHACPTIFQNQLNYQPNNSDSLECYVNTYETSLQTDLSDKPKNSNKLECSSKLITIVTDVCNTVHKTQMDYQTYKPNALKNGLYIYQTVHKTQMTDQINKFNALKSDDICPTDVESQLIDQLRISNTYECDVDTSQTVFQNQLTYQSNYCNILKGDVNVCSTSLKNQLNCQPNKSDTLKCDINVFETQMTDQQNNFDTSKYDIEVSQMKHQYHLIDHQDIPHTIESNVGDCQILLKTQFTDEQNDAGILGCDVDVCHTTLKTNLTDHISNSDLQISHSTKYYCGSNTGLMQTQPTVHYKGCGIHVCKMNFLALSTDPFTNSDIKKFSAGIYQNLRNVQSNNENKNLEVQTYQTSISTDHENTKFDNTEDWDQSKNSDAAFPKKALYALHAVDQPSLFMPHKKSLRDKNIQTVLHGFHLMDSGQLSTANDQFVPQSEEYVQKSDDDLSKTLYEKAFNWTSSSLVSHSLANQSEPEEVRSRPLRVGLSRRQKVKPLHPYFIEKAA</sequence>
<dbReference type="RefSeq" id="XP_022245427.1">
    <property type="nucleotide sequence ID" value="XM_022389719.1"/>
</dbReference>
<evidence type="ECO:0000313" key="3">
    <source>
        <dbReference type="Proteomes" id="UP000694941"/>
    </source>
</evidence>
<dbReference type="Proteomes" id="UP000694941">
    <property type="component" value="Unplaced"/>
</dbReference>
<reference evidence="4 5" key="1">
    <citation type="submission" date="2025-05" db="UniProtKB">
        <authorList>
            <consortium name="RefSeq"/>
        </authorList>
    </citation>
    <scope>IDENTIFICATION</scope>
    <source>
        <tissue evidence="4 5">Muscle</tissue>
    </source>
</reference>
<feature type="domain" description="RAD51 interacting motif" evidence="2">
    <location>
        <begin position="1537"/>
        <end position="1556"/>
    </location>
</feature>
<feature type="compositionally biased region" description="Polar residues" evidence="1">
    <location>
        <begin position="334"/>
        <end position="360"/>
    </location>
</feature>